<keyword evidence="6 9" id="KW-1133">Transmembrane helix</keyword>
<dbReference type="Proteomes" id="UP000193355">
    <property type="component" value="Unassembled WGS sequence"/>
</dbReference>
<evidence type="ECO:0000256" key="3">
    <source>
        <dbReference type="ARBA" id="ARBA00022449"/>
    </source>
</evidence>
<dbReference type="EMBL" id="FXBB01000017">
    <property type="protein sequence ID" value="SMG32127.1"/>
    <property type="molecule type" value="Genomic_DNA"/>
</dbReference>
<evidence type="ECO:0000256" key="8">
    <source>
        <dbReference type="ARBA" id="ARBA00038435"/>
    </source>
</evidence>
<feature type="transmembrane region" description="Helical" evidence="9">
    <location>
        <begin position="234"/>
        <end position="251"/>
    </location>
</feature>
<dbReference type="PANTHER" id="PTHR33451:SF4">
    <property type="entry name" value="NA+_H+ ANTIPORTER"/>
    <property type="match status" value="1"/>
</dbReference>
<evidence type="ECO:0000256" key="5">
    <source>
        <dbReference type="ARBA" id="ARBA00022692"/>
    </source>
</evidence>
<proteinExistence type="inferred from homology"/>
<feature type="transmembrane region" description="Helical" evidence="9">
    <location>
        <begin position="310"/>
        <end position="327"/>
    </location>
</feature>
<dbReference type="RefSeq" id="WP_085544722.1">
    <property type="nucleotide sequence ID" value="NZ_FXBB01000017.1"/>
</dbReference>
<keyword evidence="2" id="KW-0813">Transport</keyword>
<name>A0A1X7JV93_9BACT</name>
<evidence type="ECO:0000256" key="1">
    <source>
        <dbReference type="ARBA" id="ARBA00004651"/>
    </source>
</evidence>
<feature type="transmembrane region" description="Helical" evidence="9">
    <location>
        <begin position="347"/>
        <end position="374"/>
    </location>
</feature>
<evidence type="ECO:0000256" key="6">
    <source>
        <dbReference type="ARBA" id="ARBA00022989"/>
    </source>
</evidence>
<evidence type="ECO:0000313" key="11">
    <source>
        <dbReference type="EMBL" id="SMG32127.1"/>
    </source>
</evidence>
<dbReference type="InterPro" id="IPR052180">
    <property type="entry name" value="NhaC_Na-H+_Antiporter"/>
</dbReference>
<comment type="similarity">
    <text evidence="8">Belongs to the NhaC Na(+)/H(+) (TC 2.A.35) antiporter family.</text>
</comment>
<evidence type="ECO:0000256" key="4">
    <source>
        <dbReference type="ARBA" id="ARBA00022475"/>
    </source>
</evidence>
<dbReference type="InterPro" id="IPR018461">
    <property type="entry name" value="Na/H_Antiport_NhaC-like_C"/>
</dbReference>
<dbReference type="Pfam" id="PF03553">
    <property type="entry name" value="Na_H_antiporter"/>
    <property type="match status" value="1"/>
</dbReference>
<organism evidence="11 12">
    <name type="scientific">Dethiosulfovibrio salsuginis</name>
    <dbReference type="NCBI Taxonomy" id="561720"/>
    <lineage>
        <taxon>Bacteria</taxon>
        <taxon>Thermotogati</taxon>
        <taxon>Synergistota</taxon>
        <taxon>Synergistia</taxon>
        <taxon>Synergistales</taxon>
        <taxon>Dethiosulfovibrionaceae</taxon>
        <taxon>Dethiosulfovibrio</taxon>
    </lineage>
</organism>
<accession>A0A1X7JV93</accession>
<evidence type="ECO:0000256" key="2">
    <source>
        <dbReference type="ARBA" id="ARBA00022448"/>
    </source>
</evidence>
<keyword evidence="5 9" id="KW-0812">Transmembrane</keyword>
<dbReference type="AlphaFoldDB" id="A0A1X7JV93"/>
<dbReference type="GO" id="GO:0005886">
    <property type="term" value="C:plasma membrane"/>
    <property type="evidence" value="ECO:0007669"/>
    <property type="project" value="UniProtKB-SubCell"/>
</dbReference>
<feature type="transmembrane region" description="Helical" evidence="9">
    <location>
        <begin position="258"/>
        <end position="274"/>
    </location>
</feature>
<dbReference type="GO" id="GO:0015297">
    <property type="term" value="F:antiporter activity"/>
    <property type="evidence" value="ECO:0007669"/>
    <property type="project" value="UniProtKB-KW"/>
</dbReference>
<feature type="transmembrane region" description="Helical" evidence="9">
    <location>
        <begin position="106"/>
        <end position="139"/>
    </location>
</feature>
<feature type="transmembrane region" description="Helical" evidence="9">
    <location>
        <begin position="395"/>
        <end position="417"/>
    </location>
</feature>
<feature type="transmembrane region" description="Helical" evidence="9">
    <location>
        <begin position="64"/>
        <end position="86"/>
    </location>
</feature>
<feature type="transmembrane region" description="Helical" evidence="9">
    <location>
        <begin position="193"/>
        <end position="214"/>
    </location>
</feature>
<evidence type="ECO:0000259" key="10">
    <source>
        <dbReference type="Pfam" id="PF03553"/>
    </source>
</evidence>
<comment type="subcellular location">
    <subcellularLocation>
        <location evidence="1">Cell membrane</location>
        <topology evidence="1">Multi-pass membrane protein</topology>
    </subcellularLocation>
</comment>
<evidence type="ECO:0000256" key="7">
    <source>
        <dbReference type="ARBA" id="ARBA00023136"/>
    </source>
</evidence>
<keyword evidence="4" id="KW-1003">Cell membrane</keyword>
<evidence type="ECO:0000256" key="9">
    <source>
        <dbReference type="SAM" id="Phobius"/>
    </source>
</evidence>
<feature type="transmembrane region" description="Helical" evidence="9">
    <location>
        <begin position="429"/>
        <end position="448"/>
    </location>
</feature>
<reference evidence="12" key="1">
    <citation type="submission" date="2017-04" db="EMBL/GenBank/DDBJ databases">
        <authorList>
            <person name="Varghese N."/>
            <person name="Submissions S."/>
        </authorList>
    </citation>
    <scope>NUCLEOTIDE SEQUENCE [LARGE SCALE GENOMIC DNA]</scope>
    <source>
        <strain evidence="12">USBA 82</strain>
    </source>
</reference>
<sequence length="454" mass="47219">MRPPSTLEAFAPLGLMLAFLGAQIALTGDFRPHMALVLAVAAGTISGLSRGYSWSVISGGMFQAWASGLPVLSIFVFLGVLVASWTLSGTVPFLVKLGLGAIVPDLFLPVAFAVSALTGILLGSGISTVGTVGIALAGVGKGLGIPLWLTAGAVVSGAFMGNRTSPISDTSILAPQMSEVDRRAHIRVMARSALVPFAFSLVLYYIVGLFVPLALTDPEESYGVIRSLESCFNLSPVALLPVAVVLALVLSGIEPLPGFFLSSLSAVVVAYLYQGWDLNIILSVLMDGGNFSTGSIVADGIVNRGGLGSVSMLFMMVSMALCMGGVLETVGSMERILKSIVSLKGVLPLGCLALLTTMLVSSGSGSGSVGIVVSGRMFNGVYRDLQVDRLWLSRYLVEGSILIVPLVPWAACGAFVASAMGLSSSDGSMFMYIPFSFFCLISPLWALLSPKIDV</sequence>
<dbReference type="OrthoDB" id="9762978at2"/>
<protein>
    <submittedName>
        <fullName evidence="11">Transporter, NhaC family</fullName>
    </submittedName>
</protein>
<feature type="domain" description="Na+/H+ antiporter NhaC-like C-terminal" evidence="10">
    <location>
        <begin position="157"/>
        <end position="447"/>
    </location>
</feature>
<dbReference type="STRING" id="561720.SAMN06275492_1172"/>
<dbReference type="PANTHER" id="PTHR33451">
    <property type="entry name" value="MALATE-2H(+)/NA(+)-LACTATE ANTIPORTER"/>
    <property type="match status" value="1"/>
</dbReference>
<evidence type="ECO:0000313" key="12">
    <source>
        <dbReference type="Proteomes" id="UP000193355"/>
    </source>
</evidence>
<gene>
    <name evidence="11" type="ORF">SAMN06275492_1172</name>
</gene>
<feature type="transmembrane region" description="Helical" evidence="9">
    <location>
        <begin position="34"/>
        <end position="52"/>
    </location>
</feature>
<keyword evidence="7 9" id="KW-0472">Membrane</keyword>
<keyword evidence="12" id="KW-1185">Reference proteome</keyword>
<keyword evidence="3" id="KW-0050">Antiport</keyword>